<sequence length="163" mass="18277">MDQLLERLKLCRSQYLEGLAAFPEEKASVKPAGGGWSMLECAEHVALVEFGLFRRITSQSTPLREEAGRHREALFLAHGLDRTRKISAPEPAQPSGRFTTLAEAGEAFAKYRGRTIGWVETCGENLRLRSIVHPAMGTMTAYECLILMSLHPLRHLEQMRELA</sequence>
<dbReference type="STRING" id="234267.Acid_7346"/>
<dbReference type="HOGENOM" id="CLU_1625978_0_0_0"/>
<dbReference type="InterPro" id="IPR034660">
    <property type="entry name" value="DinB/YfiT-like"/>
</dbReference>
<dbReference type="OrthoDB" id="1524454at2"/>
<evidence type="ECO:0000259" key="1">
    <source>
        <dbReference type="Pfam" id="PF12867"/>
    </source>
</evidence>
<protein>
    <recommendedName>
        <fullName evidence="1">DinB-like domain-containing protein</fullName>
    </recommendedName>
</protein>
<name>Q01Q13_SOLUE</name>
<feature type="domain" description="DinB-like" evidence="1">
    <location>
        <begin position="8"/>
        <end position="159"/>
    </location>
</feature>
<gene>
    <name evidence="2" type="ordered locus">Acid_7346</name>
</gene>
<dbReference type="eggNOG" id="COG2318">
    <property type="taxonomic scope" value="Bacteria"/>
</dbReference>
<dbReference type="AlphaFoldDB" id="Q01Q13"/>
<dbReference type="EMBL" id="CP000473">
    <property type="protein sequence ID" value="ABJ88257.1"/>
    <property type="molecule type" value="Genomic_DNA"/>
</dbReference>
<dbReference type="Gene3D" id="1.20.120.450">
    <property type="entry name" value="dinb family like domain"/>
    <property type="match status" value="1"/>
</dbReference>
<dbReference type="InterPro" id="IPR024775">
    <property type="entry name" value="DinB-like"/>
</dbReference>
<evidence type="ECO:0000313" key="2">
    <source>
        <dbReference type="EMBL" id="ABJ88257.1"/>
    </source>
</evidence>
<accession>Q01Q13</accession>
<dbReference type="Pfam" id="PF12867">
    <property type="entry name" value="DinB_2"/>
    <property type="match status" value="1"/>
</dbReference>
<proteinExistence type="predicted"/>
<dbReference type="InParanoid" id="Q01Q13"/>
<organism evidence="2">
    <name type="scientific">Solibacter usitatus (strain Ellin6076)</name>
    <dbReference type="NCBI Taxonomy" id="234267"/>
    <lineage>
        <taxon>Bacteria</taxon>
        <taxon>Pseudomonadati</taxon>
        <taxon>Acidobacteriota</taxon>
        <taxon>Terriglobia</taxon>
        <taxon>Bryobacterales</taxon>
        <taxon>Solibacteraceae</taxon>
        <taxon>Candidatus Solibacter</taxon>
    </lineage>
</organism>
<reference evidence="2" key="1">
    <citation type="submission" date="2006-10" db="EMBL/GenBank/DDBJ databases">
        <title>Complete sequence of Solibacter usitatus Ellin6076.</title>
        <authorList>
            <consortium name="US DOE Joint Genome Institute"/>
            <person name="Copeland A."/>
            <person name="Lucas S."/>
            <person name="Lapidus A."/>
            <person name="Barry K."/>
            <person name="Detter J.C."/>
            <person name="Glavina del Rio T."/>
            <person name="Hammon N."/>
            <person name="Israni S."/>
            <person name="Dalin E."/>
            <person name="Tice H."/>
            <person name="Pitluck S."/>
            <person name="Thompson L.S."/>
            <person name="Brettin T."/>
            <person name="Bruce D."/>
            <person name="Han C."/>
            <person name="Tapia R."/>
            <person name="Gilna P."/>
            <person name="Schmutz J."/>
            <person name="Larimer F."/>
            <person name="Land M."/>
            <person name="Hauser L."/>
            <person name="Kyrpides N."/>
            <person name="Mikhailova N."/>
            <person name="Janssen P.H."/>
            <person name="Kuske C.R."/>
            <person name="Richardson P."/>
        </authorList>
    </citation>
    <scope>NUCLEOTIDE SEQUENCE</scope>
    <source>
        <strain evidence="2">Ellin6076</strain>
    </source>
</reference>
<dbReference type="KEGG" id="sus:Acid_7346"/>
<dbReference type="SUPFAM" id="SSF109854">
    <property type="entry name" value="DinB/YfiT-like putative metalloenzymes"/>
    <property type="match status" value="1"/>
</dbReference>